<dbReference type="Pfam" id="PF01344">
    <property type="entry name" value="Kelch_1"/>
    <property type="match status" value="1"/>
</dbReference>
<comment type="caution">
    <text evidence="4">The sequence shown here is derived from an EMBL/GenBank/DDBJ whole genome shotgun (WGS) entry which is preliminary data.</text>
</comment>
<dbReference type="Pfam" id="PF00651">
    <property type="entry name" value="BTB"/>
    <property type="match status" value="1"/>
</dbReference>
<dbReference type="InterPro" id="IPR015915">
    <property type="entry name" value="Kelch-typ_b-propeller"/>
</dbReference>
<dbReference type="Pfam" id="PF07707">
    <property type="entry name" value="BACK"/>
    <property type="match status" value="1"/>
</dbReference>
<reference evidence="4" key="2">
    <citation type="submission" date="2020-11" db="EMBL/GenBank/DDBJ databases">
        <authorList>
            <person name="McCartney M.A."/>
            <person name="Auch B."/>
            <person name="Kono T."/>
            <person name="Mallez S."/>
            <person name="Becker A."/>
            <person name="Gohl D.M."/>
            <person name="Silverstein K.A.T."/>
            <person name="Koren S."/>
            <person name="Bechman K.B."/>
            <person name="Herman A."/>
            <person name="Abrahante J.E."/>
            <person name="Garbe J."/>
        </authorList>
    </citation>
    <scope>NUCLEOTIDE SEQUENCE</scope>
    <source>
        <strain evidence="4">Duluth1</strain>
        <tissue evidence="4">Whole animal</tissue>
    </source>
</reference>
<accession>A0A9D4REV9</accession>
<dbReference type="Gene3D" id="3.30.710.10">
    <property type="entry name" value="Potassium Channel Kv1.1, Chain A"/>
    <property type="match status" value="1"/>
</dbReference>
<dbReference type="Gene3D" id="2.120.10.80">
    <property type="entry name" value="Kelch-type beta propeller"/>
    <property type="match status" value="1"/>
</dbReference>
<dbReference type="InterPro" id="IPR017096">
    <property type="entry name" value="BTB-kelch_protein"/>
</dbReference>
<dbReference type="PIRSF" id="PIRSF037037">
    <property type="entry name" value="Kelch-like_protein_gigaxonin"/>
    <property type="match status" value="1"/>
</dbReference>
<keyword evidence="5" id="KW-1185">Reference proteome</keyword>
<dbReference type="FunFam" id="1.25.40.420:FF:000001">
    <property type="entry name" value="Kelch-like family member 12"/>
    <property type="match status" value="1"/>
</dbReference>
<dbReference type="InterPro" id="IPR000210">
    <property type="entry name" value="BTB/POZ_dom"/>
</dbReference>
<dbReference type="Gene3D" id="1.25.40.420">
    <property type="match status" value="1"/>
</dbReference>
<dbReference type="SUPFAM" id="SSF54695">
    <property type="entry name" value="POZ domain"/>
    <property type="match status" value="1"/>
</dbReference>
<dbReference type="InterPro" id="IPR011705">
    <property type="entry name" value="BACK"/>
</dbReference>
<organism evidence="4 5">
    <name type="scientific">Dreissena polymorpha</name>
    <name type="common">Zebra mussel</name>
    <name type="synonym">Mytilus polymorpha</name>
    <dbReference type="NCBI Taxonomy" id="45954"/>
    <lineage>
        <taxon>Eukaryota</taxon>
        <taxon>Metazoa</taxon>
        <taxon>Spiralia</taxon>
        <taxon>Lophotrochozoa</taxon>
        <taxon>Mollusca</taxon>
        <taxon>Bivalvia</taxon>
        <taxon>Autobranchia</taxon>
        <taxon>Heteroconchia</taxon>
        <taxon>Euheterodonta</taxon>
        <taxon>Imparidentia</taxon>
        <taxon>Neoheterodontei</taxon>
        <taxon>Myida</taxon>
        <taxon>Dreissenoidea</taxon>
        <taxon>Dreissenidae</taxon>
        <taxon>Dreissena</taxon>
    </lineage>
</organism>
<dbReference type="SMART" id="SM00612">
    <property type="entry name" value="Kelch"/>
    <property type="match status" value="2"/>
</dbReference>
<feature type="domain" description="BTB" evidence="3">
    <location>
        <begin position="27"/>
        <end position="94"/>
    </location>
</feature>
<dbReference type="SMART" id="SM00225">
    <property type="entry name" value="BTB"/>
    <property type="match status" value="1"/>
</dbReference>
<dbReference type="Proteomes" id="UP000828390">
    <property type="component" value="Unassembled WGS sequence"/>
</dbReference>
<dbReference type="SUPFAM" id="SSF117281">
    <property type="entry name" value="Kelch motif"/>
    <property type="match status" value="1"/>
</dbReference>
<dbReference type="SMART" id="SM00875">
    <property type="entry name" value="BACK"/>
    <property type="match status" value="1"/>
</dbReference>
<gene>
    <name evidence="4" type="ORF">DPMN_027044</name>
</gene>
<evidence type="ECO:0000259" key="3">
    <source>
        <dbReference type="PROSITE" id="PS50097"/>
    </source>
</evidence>
<evidence type="ECO:0000313" key="4">
    <source>
        <dbReference type="EMBL" id="KAH3864032.1"/>
    </source>
</evidence>
<keyword evidence="1" id="KW-0880">Kelch repeat</keyword>
<reference evidence="4" key="1">
    <citation type="journal article" date="2019" name="bioRxiv">
        <title>The Genome of the Zebra Mussel, Dreissena polymorpha: A Resource for Invasive Species Research.</title>
        <authorList>
            <person name="McCartney M.A."/>
            <person name="Auch B."/>
            <person name="Kono T."/>
            <person name="Mallez S."/>
            <person name="Zhang Y."/>
            <person name="Obille A."/>
            <person name="Becker A."/>
            <person name="Abrahante J.E."/>
            <person name="Garbe J."/>
            <person name="Badalamenti J.P."/>
            <person name="Herman A."/>
            <person name="Mangelson H."/>
            <person name="Liachko I."/>
            <person name="Sullivan S."/>
            <person name="Sone E.D."/>
            <person name="Koren S."/>
            <person name="Silverstein K.A.T."/>
            <person name="Beckman K.B."/>
            <person name="Gohl D.M."/>
        </authorList>
    </citation>
    <scope>NUCLEOTIDE SEQUENCE</scope>
    <source>
        <strain evidence="4">Duluth1</strain>
        <tissue evidence="4">Whole animal</tissue>
    </source>
</reference>
<evidence type="ECO:0000256" key="1">
    <source>
        <dbReference type="ARBA" id="ARBA00022441"/>
    </source>
</evidence>
<protein>
    <recommendedName>
        <fullName evidence="3">BTB domain-containing protein</fullName>
    </recommendedName>
</protein>
<keyword evidence="2" id="KW-0677">Repeat</keyword>
<dbReference type="InterPro" id="IPR006652">
    <property type="entry name" value="Kelch_1"/>
</dbReference>
<sequence length="571" mass="64748">METNFFNKYLQSLSNGITEIWQDESFTDVVITVDDKTFNCHKIILASLSPYFQAMFRAGMVESLSGIVHLQDIQPHIFEAVLRFVYSGSNVIGSDNVEGLLMAAVMLQITCLQEQCELYLKNQIVPENCLGIWKMASRLSCRDLAHKCWTYILEFFSTVIRSDEFKQITADDLIEIINDNDLNTTSEEEVCNAVLKWVNFEPDIRKQELGKLFRNVRFPLVSVRYVKDLRCQELILKSDECNALLKDVYQYLTSEPQNLGTQLPSYLSEMSRNCLHRQEDMMCIIGTRNRPPNVQVTEIKCCSFKRDAENMLASLPSEPGACFAVTKCRDDIYVSGGYHGQTLVLQYVTSDNRWQFCSPMLEGRWGHSLVEVQGCLYAIGGSSGISDTLSSIECYDPKLNQWKLVAGLVIPVSFMPTAAIGTRIYIFGGKTRDRTLSTKLQCFDTVSRHCFILEDMPLVPSSASRVAEVDRTVYIFYRRGDIMEFKGEKVTVVGHMPHFDHFGVMPHDGRLLIVGCQSNQYSTVVFDPATKEMAPYGRTIKAAVCNFYCLPITMSRQHTCLVENEELASSV</sequence>
<dbReference type="AlphaFoldDB" id="A0A9D4REV9"/>
<evidence type="ECO:0000313" key="5">
    <source>
        <dbReference type="Proteomes" id="UP000828390"/>
    </source>
</evidence>
<dbReference type="EMBL" id="JAIWYP010000002">
    <property type="protein sequence ID" value="KAH3864032.1"/>
    <property type="molecule type" value="Genomic_DNA"/>
</dbReference>
<dbReference type="PANTHER" id="PTHR24412:SF441">
    <property type="entry name" value="KELCH-LIKE PROTEIN 28"/>
    <property type="match status" value="1"/>
</dbReference>
<dbReference type="PROSITE" id="PS50097">
    <property type="entry name" value="BTB"/>
    <property type="match status" value="1"/>
</dbReference>
<name>A0A9D4REV9_DREPO</name>
<dbReference type="InterPro" id="IPR011333">
    <property type="entry name" value="SKP1/BTB/POZ_sf"/>
</dbReference>
<dbReference type="PANTHER" id="PTHR24412">
    <property type="entry name" value="KELCH PROTEIN"/>
    <property type="match status" value="1"/>
</dbReference>
<evidence type="ECO:0000256" key="2">
    <source>
        <dbReference type="ARBA" id="ARBA00022737"/>
    </source>
</evidence>
<proteinExistence type="predicted"/>
<dbReference type="OrthoDB" id="45365at2759"/>